<dbReference type="HOGENOM" id="CLU_014322_2_3_6"/>
<dbReference type="STRING" id="134287.A35E_00230"/>
<dbReference type="PANTHER" id="PTHR30404:SF6">
    <property type="entry name" value="N-ACETYLMURAMOYL-L-ALANINE AMIDASE AMIB"/>
    <property type="match status" value="1"/>
</dbReference>
<dbReference type="InterPro" id="IPR036779">
    <property type="entry name" value="LysM_dom_sf"/>
</dbReference>
<dbReference type="GO" id="GO:0009253">
    <property type="term" value="P:peptidoglycan catabolic process"/>
    <property type="evidence" value="ECO:0007669"/>
    <property type="project" value="InterPro"/>
</dbReference>
<dbReference type="Gene3D" id="3.40.630.40">
    <property type="entry name" value="Zn-dependent exopeptidases"/>
    <property type="match status" value="1"/>
</dbReference>
<feature type="domain" description="LysM" evidence="7">
    <location>
        <begin position="444"/>
        <end position="487"/>
    </location>
</feature>
<dbReference type="CDD" id="cd00118">
    <property type="entry name" value="LysM"/>
    <property type="match status" value="1"/>
</dbReference>
<dbReference type="SMART" id="SM00646">
    <property type="entry name" value="Ami_3"/>
    <property type="match status" value="1"/>
</dbReference>
<dbReference type="CDD" id="cd02696">
    <property type="entry name" value="MurNAc-LAA"/>
    <property type="match status" value="1"/>
</dbReference>
<feature type="chain" id="PRO_5003777349" description="N-acetylmuramoyl-L-alanine amidase" evidence="6">
    <location>
        <begin position="24"/>
        <end position="522"/>
    </location>
</feature>
<dbReference type="OrthoDB" id="9806267at2"/>
<dbReference type="GO" id="GO:0008745">
    <property type="term" value="F:N-acetylmuramoyl-L-alanine amidase activity"/>
    <property type="evidence" value="ECO:0007669"/>
    <property type="project" value="UniProtKB-EC"/>
</dbReference>
<feature type="signal peptide" evidence="6">
    <location>
        <begin position="1"/>
        <end position="23"/>
    </location>
</feature>
<dbReference type="RefSeq" id="WP_014888837.1">
    <property type="nucleotide sequence ID" value="NC_018420.1"/>
</dbReference>
<reference evidence="8 9" key="1">
    <citation type="journal article" date="2012" name="Mol. Biol. Evol.">
        <title>Genome reduction and co-evolution between the primary and secondary bacterial symbionts of psyllids.</title>
        <authorList>
            <person name="Sloan D.B."/>
            <person name="Moran N.A."/>
        </authorList>
    </citation>
    <scope>NUCLEOTIDE SEQUENCE [LARGE SCALE GENOMIC DNA]</scope>
    <source>
        <strain evidence="8">Hcub_S</strain>
    </source>
</reference>
<organism evidence="8 9">
    <name type="scientific">secondary endosymbiont of Heteropsylla cubana</name>
    <dbReference type="NCBI Taxonomy" id="134287"/>
    <lineage>
        <taxon>Bacteria</taxon>
        <taxon>Pseudomonadati</taxon>
        <taxon>Pseudomonadota</taxon>
        <taxon>Gammaproteobacteria</taxon>
        <taxon>Enterobacterales</taxon>
        <taxon>Enterobacteriaceae</taxon>
        <taxon>aphid secondary symbionts</taxon>
    </lineage>
</organism>
<dbReference type="KEGG" id="sehc:A35E_00230"/>
<comment type="similarity">
    <text evidence="2">Belongs to the N-acetylmuramoyl-L-alanine amidase 3 family.</text>
</comment>
<dbReference type="PATRIC" id="fig|134287.3.peg.221"/>
<name>J3TYP9_9ENTR</name>
<dbReference type="InterPro" id="IPR002508">
    <property type="entry name" value="MurNAc-LAA_cat"/>
</dbReference>
<dbReference type="EC" id="3.5.1.28" evidence="3"/>
<dbReference type="EMBL" id="CP003547">
    <property type="protein sequence ID" value="AFP85540.1"/>
    <property type="molecule type" value="Genomic_DNA"/>
</dbReference>
<evidence type="ECO:0000313" key="9">
    <source>
        <dbReference type="Proteomes" id="UP000003937"/>
    </source>
</evidence>
<gene>
    <name evidence="8" type="ORF">A35E_00230</name>
</gene>
<proteinExistence type="inferred from homology"/>
<dbReference type="SUPFAM" id="SSF53187">
    <property type="entry name" value="Zn-dependent exopeptidases"/>
    <property type="match status" value="1"/>
</dbReference>
<protein>
    <recommendedName>
        <fullName evidence="3">N-acetylmuramoyl-L-alanine amidase</fullName>
        <ecNumber evidence="3">3.5.1.28</ecNumber>
    </recommendedName>
</protein>
<dbReference type="Gene3D" id="2.60.40.3500">
    <property type="match status" value="1"/>
</dbReference>
<dbReference type="Pfam" id="PF01476">
    <property type="entry name" value="LysM"/>
    <property type="match status" value="1"/>
</dbReference>
<evidence type="ECO:0000256" key="6">
    <source>
        <dbReference type="SAM" id="SignalP"/>
    </source>
</evidence>
<keyword evidence="9" id="KW-1185">Reference proteome</keyword>
<sequence precursor="true">MIFQFWKMTLVLVSLCAGKSIKAAMLSDIDIKNCTNTAKITFTFNQVPRYNFTLLHNPEAVILDIYASDAAQDRFPIELSCENIVKSVYLNTPISKQNVRLTFALNHTSKVKSTHNYSSGRFVLPLNLTKKLPTTLHAKSTHDNKVIFSQSWQSKPSNKLFINETNLVSRSNPNSTPQIQQQTRHCHLSVDKKVIVVAIDAGHGGQDPGAIGPNGLREKNITMAIAKKLNILLEKDAMFKPVLTRDSDYFVSVKGRSDFARKKGASVLISIHADAAPNHRASGASVWVLSTRRANSEMAAWLERNEKQSELLGGTGDLLSRTHPDPYLSHALLDLQFGYSQRVGYDIALQILAQLQQIGPLHKKLPEHASLGVLRSPDIPSLLVETSFITNTREAQLLGNSAYQHKIANALYLGLRSYFLAHPIQTFPKVNQSFQKFSSENNVKYHIVKINETLFSIARHYKVSINSIRKINKIKEDTIWIGQQLRIPKNNIVSGASLTSIETDTSTLSVQWDSLIFDRTIN</sequence>
<accession>J3TYP9</accession>
<dbReference type="GO" id="GO:0030288">
    <property type="term" value="C:outer membrane-bounded periplasmic space"/>
    <property type="evidence" value="ECO:0007669"/>
    <property type="project" value="TreeGrafter"/>
</dbReference>
<keyword evidence="5" id="KW-0961">Cell wall biogenesis/degradation</keyword>
<evidence type="ECO:0000256" key="5">
    <source>
        <dbReference type="ARBA" id="ARBA00023316"/>
    </source>
</evidence>
<dbReference type="Proteomes" id="UP000003937">
    <property type="component" value="Chromosome"/>
</dbReference>
<evidence type="ECO:0000313" key="8">
    <source>
        <dbReference type="EMBL" id="AFP85540.1"/>
    </source>
</evidence>
<evidence type="ECO:0000256" key="4">
    <source>
        <dbReference type="ARBA" id="ARBA00022801"/>
    </source>
</evidence>
<keyword evidence="4" id="KW-0378">Hydrolase</keyword>
<dbReference type="GO" id="GO:0071555">
    <property type="term" value="P:cell wall organization"/>
    <property type="evidence" value="ECO:0007669"/>
    <property type="project" value="UniProtKB-KW"/>
</dbReference>
<dbReference type="Pfam" id="PF01520">
    <property type="entry name" value="Amidase_3"/>
    <property type="match status" value="1"/>
</dbReference>
<dbReference type="Gene3D" id="3.10.350.10">
    <property type="entry name" value="LysM domain"/>
    <property type="match status" value="1"/>
</dbReference>
<dbReference type="InterPro" id="IPR018392">
    <property type="entry name" value="LysM"/>
</dbReference>
<dbReference type="PANTHER" id="PTHR30404">
    <property type="entry name" value="N-ACETYLMURAMOYL-L-ALANINE AMIDASE"/>
    <property type="match status" value="1"/>
</dbReference>
<dbReference type="InterPro" id="IPR050695">
    <property type="entry name" value="N-acetylmuramoyl_amidase_3"/>
</dbReference>
<dbReference type="AlphaFoldDB" id="J3TYP9"/>
<comment type="catalytic activity">
    <reaction evidence="1">
        <text>Hydrolyzes the link between N-acetylmuramoyl residues and L-amino acid residues in certain cell-wall glycopeptides.</text>
        <dbReference type="EC" id="3.5.1.28"/>
    </reaction>
</comment>
<evidence type="ECO:0000259" key="7">
    <source>
        <dbReference type="PROSITE" id="PS51782"/>
    </source>
</evidence>
<dbReference type="SMART" id="SM00257">
    <property type="entry name" value="LysM"/>
    <property type="match status" value="1"/>
</dbReference>
<evidence type="ECO:0000256" key="3">
    <source>
        <dbReference type="ARBA" id="ARBA00011901"/>
    </source>
</evidence>
<keyword evidence="6" id="KW-0732">Signal</keyword>
<evidence type="ECO:0000256" key="2">
    <source>
        <dbReference type="ARBA" id="ARBA00010860"/>
    </source>
</evidence>
<dbReference type="SUPFAM" id="SSF54106">
    <property type="entry name" value="LysM domain"/>
    <property type="match status" value="1"/>
</dbReference>
<dbReference type="PROSITE" id="PS51782">
    <property type="entry name" value="LYSM"/>
    <property type="match status" value="1"/>
</dbReference>
<evidence type="ECO:0000256" key="1">
    <source>
        <dbReference type="ARBA" id="ARBA00001561"/>
    </source>
</evidence>